<dbReference type="EMBL" id="BMPF01000001">
    <property type="protein sequence ID" value="GGL29156.1"/>
    <property type="molecule type" value="Genomic_DNA"/>
</dbReference>
<evidence type="ECO:0000313" key="3">
    <source>
        <dbReference type="EMBL" id="GGL29156.1"/>
    </source>
</evidence>
<dbReference type="Pfam" id="PF26436">
    <property type="entry name" value="DUF8119"/>
    <property type="match status" value="1"/>
</dbReference>
<feature type="transmembrane region" description="Helical" evidence="1">
    <location>
        <begin position="18"/>
        <end position="39"/>
    </location>
</feature>
<evidence type="ECO:0000313" key="4">
    <source>
        <dbReference type="Proteomes" id="UP000628840"/>
    </source>
</evidence>
<accession>A0A830F147</accession>
<evidence type="ECO:0000259" key="2">
    <source>
        <dbReference type="Pfam" id="PF26436"/>
    </source>
</evidence>
<reference evidence="3 4" key="1">
    <citation type="journal article" date="2019" name="Int. J. Syst. Evol. Microbiol.">
        <title>The Global Catalogue of Microorganisms (GCM) 10K type strain sequencing project: providing services to taxonomists for standard genome sequencing and annotation.</title>
        <authorList>
            <consortium name="The Broad Institute Genomics Platform"/>
            <consortium name="The Broad Institute Genome Sequencing Center for Infectious Disease"/>
            <person name="Wu L."/>
            <person name="Ma J."/>
        </authorList>
    </citation>
    <scope>NUCLEOTIDE SEQUENCE [LARGE SCALE GENOMIC DNA]</scope>
    <source>
        <strain evidence="3 4">JCM 19585</strain>
    </source>
</reference>
<dbReference type="Proteomes" id="UP000628840">
    <property type="component" value="Unassembled WGS sequence"/>
</dbReference>
<name>A0A830F147_9EURY</name>
<keyword evidence="4" id="KW-1185">Reference proteome</keyword>
<dbReference type="OrthoDB" id="198557at2157"/>
<feature type="domain" description="DUF8119" evidence="2">
    <location>
        <begin position="1"/>
        <end position="70"/>
    </location>
</feature>
<dbReference type="AlphaFoldDB" id="A0A830F147"/>
<keyword evidence="1" id="KW-0472">Membrane</keyword>
<comment type="caution">
    <text evidence="3">The sequence shown here is derived from an EMBL/GenBank/DDBJ whole genome shotgun (WGS) entry which is preliminary data.</text>
</comment>
<dbReference type="InterPro" id="IPR058432">
    <property type="entry name" value="DUF8119"/>
</dbReference>
<keyword evidence="1" id="KW-1133">Transmembrane helix</keyword>
<proteinExistence type="predicted"/>
<sequence length="71" mass="7759">MSALDAVREHVIEHHDGMLFDLVFAIAWVVLVTVLFRGLGAPEPAYYVALAGGVVAYYGFTYSLKLARESA</sequence>
<evidence type="ECO:0000256" key="1">
    <source>
        <dbReference type="SAM" id="Phobius"/>
    </source>
</evidence>
<keyword evidence="1" id="KW-0812">Transmembrane</keyword>
<protein>
    <recommendedName>
        <fullName evidence="2">DUF8119 domain-containing protein</fullName>
    </recommendedName>
</protein>
<feature type="transmembrane region" description="Helical" evidence="1">
    <location>
        <begin position="45"/>
        <end position="64"/>
    </location>
</feature>
<organism evidence="3 4">
    <name type="scientific">Halarchaeum grantii</name>
    <dbReference type="NCBI Taxonomy" id="1193105"/>
    <lineage>
        <taxon>Archaea</taxon>
        <taxon>Methanobacteriati</taxon>
        <taxon>Methanobacteriota</taxon>
        <taxon>Stenosarchaea group</taxon>
        <taxon>Halobacteria</taxon>
        <taxon>Halobacteriales</taxon>
        <taxon>Halobacteriaceae</taxon>
    </lineage>
</organism>
<gene>
    <name evidence="3" type="ORF">GCM10009037_11070</name>
</gene>
<dbReference type="RefSeq" id="WP_188880190.1">
    <property type="nucleotide sequence ID" value="NZ_BMPF01000001.1"/>
</dbReference>